<organism evidence="1 2">
    <name type="scientific">Companilactobacillus nantensis DSM 16982</name>
    <dbReference type="NCBI Taxonomy" id="1423774"/>
    <lineage>
        <taxon>Bacteria</taxon>
        <taxon>Bacillati</taxon>
        <taxon>Bacillota</taxon>
        <taxon>Bacilli</taxon>
        <taxon>Lactobacillales</taxon>
        <taxon>Lactobacillaceae</taxon>
        <taxon>Companilactobacillus</taxon>
    </lineage>
</organism>
<keyword evidence="2" id="KW-1185">Reference proteome</keyword>
<evidence type="ECO:0000313" key="2">
    <source>
        <dbReference type="Proteomes" id="UP000051302"/>
    </source>
</evidence>
<dbReference type="Proteomes" id="UP000051302">
    <property type="component" value="Unassembled WGS sequence"/>
</dbReference>
<protein>
    <submittedName>
        <fullName evidence="1">Uncharacterized protein</fullName>
    </submittedName>
</protein>
<proteinExistence type="predicted"/>
<reference evidence="1 2" key="1">
    <citation type="journal article" date="2015" name="Genome Announc.">
        <title>Expanding the biotechnology potential of lactobacilli through comparative genomics of 213 strains and associated genera.</title>
        <authorList>
            <person name="Sun Z."/>
            <person name="Harris H.M."/>
            <person name="McCann A."/>
            <person name="Guo C."/>
            <person name="Argimon S."/>
            <person name="Zhang W."/>
            <person name="Yang X."/>
            <person name="Jeffery I.B."/>
            <person name="Cooney J.C."/>
            <person name="Kagawa T.F."/>
            <person name="Liu W."/>
            <person name="Song Y."/>
            <person name="Salvetti E."/>
            <person name="Wrobel A."/>
            <person name="Rasinkangas P."/>
            <person name="Parkhill J."/>
            <person name="Rea M.C."/>
            <person name="O'Sullivan O."/>
            <person name="Ritari J."/>
            <person name="Douillard F.P."/>
            <person name="Paul Ross R."/>
            <person name="Yang R."/>
            <person name="Briner A.E."/>
            <person name="Felis G.E."/>
            <person name="de Vos W.M."/>
            <person name="Barrangou R."/>
            <person name="Klaenhammer T.R."/>
            <person name="Caufield P.W."/>
            <person name="Cui Y."/>
            <person name="Zhang H."/>
            <person name="O'Toole P.W."/>
        </authorList>
    </citation>
    <scope>NUCLEOTIDE SEQUENCE [LARGE SCALE GENOMIC DNA]</scope>
    <source>
        <strain evidence="1 2">DSM 16982</strain>
    </source>
</reference>
<dbReference type="PATRIC" id="fig|1423774.3.peg.856"/>
<dbReference type="EMBL" id="AZFV01000018">
    <property type="protein sequence ID" value="KRM15928.1"/>
    <property type="molecule type" value="Genomic_DNA"/>
</dbReference>
<gene>
    <name evidence="1" type="ORF">FD31_GL000826</name>
</gene>
<dbReference type="RefSeq" id="WP_057892394.1">
    <property type="nucleotide sequence ID" value="NZ_AZFV01000018.1"/>
</dbReference>
<sequence>MCEYCDVNGEEFIGYNQSTKGFDGDYEGAIIIKTNDDIDKSFYLKELAEPNKYYLMVEGDGVGITPISFCPVCGRKLSK</sequence>
<name>A0A0R1WDA9_9LACO</name>
<comment type="caution">
    <text evidence="1">The sequence shown here is derived from an EMBL/GenBank/DDBJ whole genome shotgun (WGS) entry which is preliminary data.</text>
</comment>
<evidence type="ECO:0000313" key="1">
    <source>
        <dbReference type="EMBL" id="KRM15928.1"/>
    </source>
</evidence>
<accession>A0A0R1WDA9</accession>
<dbReference type="AlphaFoldDB" id="A0A0R1WDA9"/>